<dbReference type="PANTHER" id="PTHR42663:SF6">
    <property type="entry name" value="HYDROLASE C777.06C-RELATED"/>
    <property type="match status" value="1"/>
</dbReference>
<dbReference type="InterPro" id="IPR036866">
    <property type="entry name" value="RibonucZ/Hydroxyglut_hydro"/>
</dbReference>
<dbReference type="PANTHER" id="PTHR42663">
    <property type="entry name" value="HYDROLASE C777.06C-RELATED-RELATED"/>
    <property type="match status" value="1"/>
</dbReference>
<protein>
    <submittedName>
        <fullName evidence="2">MBL fold metallo-hydrolase</fullName>
    </submittedName>
</protein>
<reference evidence="2 3" key="1">
    <citation type="submission" date="2023-05" db="EMBL/GenBank/DDBJ databases">
        <title>Chelatococcus sp. nov., a moderately thermophilic bacterium isolated from hot spring microbial mat.</title>
        <authorList>
            <person name="Hu C.-J."/>
            <person name="Li W.-J."/>
        </authorList>
    </citation>
    <scope>NUCLEOTIDE SEQUENCE [LARGE SCALE GENOMIC DNA]</scope>
    <source>
        <strain evidence="2 3">SYSU G07232</strain>
    </source>
</reference>
<comment type="caution">
    <text evidence="2">The sequence shown here is derived from an EMBL/GenBank/DDBJ whole genome shotgun (WGS) entry which is preliminary data.</text>
</comment>
<dbReference type="Proteomes" id="UP001321492">
    <property type="component" value="Unassembled WGS sequence"/>
</dbReference>
<sequence length="281" mass="31205">MTLTVTILGCGSSGGVPRVGSGWGACDPQNPKNRRRRCSVLVERSGPAGKTTVLVDTSPDLREQLLRENVQHLDGVLYTHEHADHTHGIDDLRPLAIHMRRCIDIYTDARTSALLRARFGYCFVTPEDSDYPPIVVEHHIAPDRPVHVEGAGGRIEAWPFRMQHGRLEALGFRFDGIAYASDVSAMPEASLGFLQDLDVLILDALRYTRHPTHFNVAEALALIERVKPRRAILTNLHTDLDYERLRSELPPSVEPAYDGMRIAASAEAPAAAMHQRDDVRA</sequence>
<dbReference type="CDD" id="cd16279">
    <property type="entry name" value="metallo-hydrolase-like_MBL-fold"/>
    <property type="match status" value="1"/>
</dbReference>
<organism evidence="2 3">
    <name type="scientific">Chelatococcus albus</name>
    <dbReference type="NCBI Taxonomy" id="3047466"/>
    <lineage>
        <taxon>Bacteria</taxon>
        <taxon>Pseudomonadati</taxon>
        <taxon>Pseudomonadota</taxon>
        <taxon>Alphaproteobacteria</taxon>
        <taxon>Hyphomicrobiales</taxon>
        <taxon>Chelatococcaceae</taxon>
        <taxon>Chelatococcus</taxon>
    </lineage>
</organism>
<accession>A0ABT7ABQ5</accession>
<dbReference type="InterPro" id="IPR001279">
    <property type="entry name" value="Metallo-B-lactamas"/>
</dbReference>
<name>A0ABT7ABQ5_9HYPH</name>
<dbReference type="SMART" id="SM00849">
    <property type="entry name" value="Lactamase_B"/>
    <property type="match status" value="1"/>
</dbReference>
<keyword evidence="3" id="KW-1185">Reference proteome</keyword>
<proteinExistence type="predicted"/>
<feature type="domain" description="Metallo-beta-lactamase" evidence="1">
    <location>
        <begin position="36"/>
        <end position="236"/>
    </location>
</feature>
<dbReference type="Gene3D" id="3.60.15.10">
    <property type="entry name" value="Ribonuclease Z/Hydroxyacylglutathione hydrolase-like"/>
    <property type="match status" value="1"/>
</dbReference>
<dbReference type="SUPFAM" id="SSF56281">
    <property type="entry name" value="Metallo-hydrolase/oxidoreductase"/>
    <property type="match status" value="1"/>
</dbReference>
<evidence type="ECO:0000313" key="2">
    <source>
        <dbReference type="EMBL" id="MDJ1156796.1"/>
    </source>
</evidence>
<dbReference type="RefSeq" id="WP_283738794.1">
    <property type="nucleotide sequence ID" value="NZ_JASJEV010000001.1"/>
</dbReference>
<dbReference type="EMBL" id="JASJEV010000001">
    <property type="protein sequence ID" value="MDJ1156796.1"/>
    <property type="molecule type" value="Genomic_DNA"/>
</dbReference>
<evidence type="ECO:0000259" key="1">
    <source>
        <dbReference type="SMART" id="SM00849"/>
    </source>
</evidence>
<dbReference type="Pfam" id="PF12706">
    <property type="entry name" value="Lactamase_B_2"/>
    <property type="match status" value="1"/>
</dbReference>
<evidence type="ECO:0000313" key="3">
    <source>
        <dbReference type="Proteomes" id="UP001321492"/>
    </source>
</evidence>
<gene>
    <name evidence="2" type="ORF">QNA08_00870</name>
</gene>